<gene>
    <name evidence="8" type="ORF">DL1_18180</name>
</gene>
<evidence type="ECO:0000256" key="5">
    <source>
        <dbReference type="ARBA" id="ARBA00023295"/>
    </source>
</evidence>
<evidence type="ECO:0000256" key="7">
    <source>
        <dbReference type="SAM" id="Phobius"/>
    </source>
</evidence>
<dbReference type="InterPro" id="IPR051018">
    <property type="entry name" value="Bacteriophage_GH24"/>
</dbReference>
<name>A0A074TFU6_9RHOB</name>
<feature type="non-terminal residue" evidence="8">
    <location>
        <position position="1"/>
    </location>
</feature>
<reference evidence="8 9" key="1">
    <citation type="submission" date="2014-03" db="EMBL/GenBank/DDBJ databases">
        <title>The draft genome sequence of Thioclava dalianensis DLFJ1-1.</title>
        <authorList>
            <person name="Lai Q."/>
            <person name="Shao Z."/>
        </authorList>
    </citation>
    <scope>NUCLEOTIDE SEQUENCE [LARGE SCALE GENOMIC DNA]</scope>
    <source>
        <strain evidence="8 9">DLFJ1-1</strain>
    </source>
</reference>
<dbReference type="eggNOG" id="COG3772">
    <property type="taxonomic scope" value="Bacteria"/>
</dbReference>
<feature type="transmembrane region" description="Helical" evidence="7">
    <location>
        <begin position="65"/>
        <end position="83"/>
    </location>
</feature>
<evidence type="ECO:0000256" key="3">
    <source>
        <dbReference type="ARBA" id="ARBA00022638"/>
    </source>
</evidence>
<keyword evidence="7" id="KW-1133">Transmembrane helix</keyword>
<evidence type="ECO:0000256" key="1">
    <source>
        <dbReference type="ARBA" id="ARBA00000632"/>
    </source>
</evidence>
<accession>A0A074TFU6</accession>
<dbReference type="AlphaFoldDB" id="A0A074TFU6"/>
<organism evidence="8 9">
    <name type="scientific">Thioclava dalianensis</name>
    <dbReference type="NCBI Taxonomy" id="1185766"/>
    <lineage>
        <taxon>Bacteria</taxon>
        <taxon>Pseudomonadati</taxon>
        <taxon>Pseudomonadota</taxon>
        <taxon>Alphaproteobacteria</taxon>
        <taxon>Rhodobacterales</taxon>
        <taxon>Paracoccaceae</taxon>
        <taxon>Thioclava</taxon>
    </lineage>
</organism>
<dbReference type="RefSeq" id="WP_051693718.1">
    <property type="nucleotide sequence ID" value="NZ_JHEH01000060.1"/>
</dbReference>
<dbReference type="Gene3D" id="1.10.530.40">
    <property type="match status" value="1"/>
</dbReference>
<keyword evidence="7" id="KW-0812">Transmembrane</keyword>
<dbReference type="InterPro" id="IPR023347">
    <property type="entry name" value="Lysozyme_dom_sf"/>
</dbReference>
<evidence type="ECO:0000256" key="4">
    <source>
        <dbReference type="ARBA" id="ARBA00022801"/>
    </source>
</evidence>
<dbReference type="GO" id="GO:0031640">
    <property type="term" value="P:killing of cells of another organism"/>
    <property type="evidence" value="ECO:0007669"/>
    <property type="project" value="UniProtKB-KW"/>
</dbReference>
<dbReference type="GO" id="GO:0016998">
    <property type="term" value="P:cell wall macromolecule catabolic process"/>
    <property type="evidence" value="ECO:0007669"/>
    <property type="project" value="InterPro"/>
</dbReference>
<dbReference type="STRING" id="1185766.SAMN05216224_102739"/>
<dbReference type="EC" id="3.2.1.17" evidence="6"/>
<dbReference type="PANTHER" id="PTHR38107">
    <property type="match status" value="1"/>
</dbReference>
<keyword evidence="5 6" id="KW-0326">Glycosidase</keyword>
<dbReference type="CDD" id="cd16900">
    <property type="entry name" value="endolysin_R21-like"/>
    <property type="match status" value="1"/>
</dbReference>
<dbReference type="HAMAP" id="MF_04110">
    <property type="entry name" value="ENDOLYSIN_T4"/>
    <property type="match status" value="1"/>
</dbReference>
<comment type="caution">
    <text evidence="8">The sequence shown here is derived from an EMBL/GenBank/DDBJ whole genome shotgun (WGS) entry which is preliminary data.</text>
</comment>
<dbReference type="PANTHER" id="PTHR38107:SF3">
    <property type="entry name" value="LYSOZYME RRRD-RELATED"/>
    <property type="match status" value="1"/>
</dbReference>
<dbReference type="GO" id="GO:0042742">
    <property type="term" value="P:defense response to bacterium"/>
    <property type="evidence" value="ECO:0007669"/>
    <property type="project" value="UniProtKB-KW"/>
</dbReference>
<evidence type="ECO:0000313" key="9">
    <source>
        <dbReference type="Proteomes" id="UP000027725"/>
    </source>
</evidence>
<dbReference type="GO" id="GO:0003796">
    <property type="term" value="F:lysozyme activity"/>
    <property type="evidence" value="ECO:0007669"/>
    <property type="project" value="UniProtKB-EC"/>
</dbReference>
<keyword evidence="7" id="KW-0472">Membrane</keyword>
<keyword evidence="2 6" id="KW-0929">Antimicrobial</keyword>
<dbReference type="InterPro" id="IPR002196">
    <property type="entry name" value="Glyco_hydro_24"/>
</dbReference>
<dbReference type="InterPro" id="IPR034690">
    <property type="entry name" value="Endolysin_T4_type"/>
</dbReference>
<dbReference type="Pfam" id="PF00959">
    <property type="entry name" value="Phage_lysozyme"/>
    <property type="match status" value="1"/>
</dbReference>
<keyword evidence="4 6" id="KW-0378">Hydrolase</keyword>
<dbReference type="InterPro" id="IPR023346">
    <property type="entry name" value="Lysozyme-like_dom_sf"/>
</dbReference>
<evidence type="ECO:0000256" key="2">
    <source>
        <dbReference type="ARBA" id="ARBA00022529"/>
    </source>
</evidence>
<keyword evidence="3 6" id="KW-0081">Bacteriolytic enzyme</keyword>
<dbReference type="Proteomes" id="UP000027725">
    <property type="component" value="Unassembled WGS sequence"/>
</dbReference>
<evidence type="ECO:0000313" key="8">
    <source>
        <dbReference type="EMBL" id="KEP67908.1"/>
    </source>
</evidence>
<dbReference type="SUPFAM" id="SSF53955">
    <property type="entry name" value="Lysozyme-like"/>
    <property type="match status" value="1"/>
</dbReference>
<comment type="similarity">
    <text evidence="6">Belongs to the glycosyl hydrolase 24 family.</text>
</comment>
<proteinExistence type="inferred from homology"/>
<comment type="catalytic activity">
    <reaction evidence="1 6">
        <text>Hydrolysis of (1-&gt;4)-beta-linkages between N-acetylmuramic acid and N-acetyl-D-glucosamine residues in a peptidoglycan and between N-acetyl-D-glucosamine residues in chitodextrins.</text>
        <dbReference type="EC" id="3.2.1.17"/>
    </reaction>
</comment>
<feature type="transmembrane region" description="Helical" evidence="7">
    <location>
        <begin position="33"/>
        <end position="53"/>
    </location>
</feature>
<keyword evidence="9" id="KW-1185">Reference proteome</keyword>
<dbReference type="GO" id="GO:0009253">
    <property type="term" value="P:peptidoglycan catabolic process"/>
    <property type="evidence" value="ECO:0007669"/>
    <property type="project" value="InterPro"/>
</dbReference>
<sequence>RSYSFWLMLACSLTFLVPYIAYSVFQYDGMDPIVMGWLGIGFNLGALILRLVAQPDGWGRNLLRIIIALVVISIFGLLAVPSANAGGLPEAKFQPRDAPITSGATVTEKQIIENALPFLEKWEGVRLKAYIPVPGDVPTICSGTTRGVKLGMVLTPTQCKAMLRSEATEYWRGVAAYMTEETLRSRISVPRGGAWTSFSINLGWVTAGRATAMRRLNAGDIRGSCDAMTWYNRAGGRIMRGLVNRRGAEWVNCMAGLGNA</sequence>
<protein>
    <recommendedName>
        <fullName evidence="6">Lysozyme</fullName>
        <ecNumber evidence="6">3.2.1.17</ecNumber>
    </recommendedName>
</protein>
<evidence type="ECO:0000256" key="6">
    <source>
        <dbReference type="RuleBase" id="RU003788"/>
    </source>
</evidence>
<dbReference type="EMBL" id="JHEH01000060">
    <property type="protein sequence ID" value="KEP67908.1"/>
    <property type="molecule type" value="Genomic_DNA"/>
</dbReference>